<organism evidence="1">
    <name type="scientific">viral metagenome</name>
    <dbReference type="NCBI Taxonomy" id="1070528"/>
    <lineage>
        <taxon>unclassified sequences</taxon>
        <taxon>metagenomes</taxon>
        <taxon>organismal metagenomes</taxon>
    </lineage>
</organism>
<gene>
    <name evidence="1" type="ORF">MM171A02302_0016</name>
</gene>
<proteinExistence type="predicted"/>
<accession>A0A6M3X517</accession>
<sequence length="89" mass="10329">MEKLESHISIALENLKAAILAEMNVMSEKHRKTLRKLSDLQYVFITFDTTASIHNVTLSEKTAIELVNDWNEGEEDVDDRISYKKFELE</sequence>
<dbReference type="EMBL" id="MT143926">
    <property type="protein sequence ID" value="QJH92866.1"/>
    <property type="molecule type" value="Genomic_DNA"/>
</dbReference>
<reference evidence="1" key="1">
    <citation type="submission" date="2020-03" db="EMBL/GenBank/DDBJ databases">
        <title>The deep terrestrial virosphere.</title>
        <authorList>
            <person name="Holmfeldt K."/>
            <person name="Nilsson E."/>
            <person name="Simone D."/>
            <person name="Lopez-Fernandez M."/>
            <person name="Wu X."/>
            <person name="de Brujin I."/>
            <person name="Lundin D."/>
            <person name="Andersson A."/>
            <person name="Bertilsson S."/>
            <person name="Dopson M."/>
        </authorList>
    </citation>
    <scope>NUCLEOTIDE SEQUENCE</scope>
    <source>
        <strain evidence="1">MM171A02302</strain>
    </source>
</reference>
<name>A0A6M3X517_9ZZZZ</name>
<protein>
    <submittedName>
        <fullName evidence="1">Uncharacterized protein</fullName>
    </submittedName>
</protein>
<dbReference type="AlphaFoldDB" id="A0A6M3X517"/>
<evidence type="ECO:0000313" key="1">
    <source>
        <dbReference type="EMBL" id="QJH92866.1"/>
    </source>
</evidence>